<evidence type="ECO:0000259" key="1">
    <source>
        <dbReference type="Pfam" id="PF20441"/>
    </source>
</evidence>
<feature type="non-terminal residue" evidence="2">
    <location>
        <position position="1"/>
    </location>
</feature>
<dbReference type="InterPro" id="IPR046462">
    <property type="entry name" value="TerL_nuclease"/>
</dbReference>
<comment type="caution">
    <text evidence="2">The sequence shown here is derived from an EMBL/GenBank/DDBJ whole genome shotgun (WGS) entry which is preliminary data.</text>
</comment>
<evidence type="ECO:0000313" key="3">
    <source>
        <dbReference type="Proteomes" id="UP000037267"/>
    </source>
</evidence>
<feature type="domain" description="Terminase large subunit-like endonuclease" evidence="1">
    <location>
        <begin position="5"/>
        <end position="237"/>
    </location>
</feature>
<dbReference type="EMBL" id="LGSS01000040">
    <property type="protein sequence ID" value="KNF06973.1"/>
    <property type="molecule type" value="Genomic_DNA"/>
</dbReference>
<name>A0A0L0W632_GOTPU</name>
<gene>
    <name evidence="2" type="ORF">CLPU_40c00050</name>
</gene>
<keyword evidence="3" id="KW-1185">Reference proteome</keyword>
<dbReference type="GO" id="GO:0004519">
    <property type="term" value="F:endonuclease activity"/>
    <property type="evidence" value="ECO:0007669"/>
    <property type="project" value="InterPro"/>
</dbReference>
<dbReference type="STRING" id="1503.CLPU_40c00050"/>
<protein>
    <submittedName>
        <fullName evidence="2">Phage terminase-like protein, large subunit</fullName>
    </submittedName>
</protein>
<sequence>ALDYPEKMRNFLTKNMNRWVDMRDGGYMDMSKWREAGEEYNFENLEGEECIVGMDLSTKLDLTSVGFEFKVDNQYKILSHSFIPEETYNQKLREGKLPWSYWVEKGWLTVTPGSVIDYSYIKKYIKEKEEKYGITVKEVCYDPWNATQFAQDMSLEGYTMIEIRQGIKTLSEPCNNFREEVYSGNLKHNNNDLLTWAVGNSVVKQDANQNIMLDKSKSAEKIDPIASIINAHVRARTELESYGELVDVWSF</sequence>
<dbReference type="InterPro" id="IPR005021">
    <property type="entry name" value="Terminase_largesu-like"/>
</dbReference>
<dbReference type="PANTHER" id="PTHR41287">
    <property type="match status" value="1"/>
</dbReference>
<dbReference type="Pfam" id="PF20441">
    <property type="entry name" value="TerL_nuclease"/>
    <property type="match status" value="1"/>
</dbReference>
<dbReference type="PATRIC" id="fig|1503.3.peg.2203"/>
<dbReference type="PANTHER" id="PTHR41287:SF1">
    <property type="entry name" value="PROTEIN YMFN"/>
    <property type="match status" value="1"/>
</dbReference>
<reference evidence="3" key="1">
    <citation type="submission" date="2015-07" db="EMBL/GenBank/DDBJ databases">
        <title>Draft genome sequence of the purine-degrading Gottschalkia purinilyticum DSM 1384 (formerly Clostridium purinilyticum).</title>
        <authorList>
            <person name="Poehlein A."/>
            <person name="Schiel-Bengelsdorf B."/>
            <person name="Bengelsdorf F.R."/>
            <person name="Daniel R."/>
            <person name="Duerre P."/>
        </authorList>
    </citation>
    <scope>NUCLEOTIDE SEQUENCE [LARGE SCALE GENOMIC DNA]</scope>
    <source>
        <strain evidence="3">DSM 1384</strain>
    </source>
</reference>
<evidence type="ECO:0000313" key="2">
    <source>
        <dbReference type="EMBL" id="KNF06973.1"/>
    </source>
</evidence>
<dbReference type="RefSeq" id="WP_200898647.1">
    <property type="nucleotide sequence ID" value="NZ_LGSS01000040.1"/>
</dbReference>
<accession>A0A0L0W632</accession>
<organism evidence="2 3">
    <name type="scientific">Gottschalkia purinilytica</name>
    <name type="common">Clostridium purinilyticum</name>
    <dbReference type="NCBI Taxonomy" id="1503"/>
    <lineage>
        <taxon>Bacteria</taxon>
        <taxon>Bacillati</taxon>
        <taxon>Bacillota</taxon>
        <taxon>Tissierellia</taxon>
        <taxon>Tissierellales</taxon>
        <taxon>Gottschalkiaceae</taxon>
        <taxon>Gottschalkia</taxon>
    </lineage>
</organism>
<proteinExistence type="predicted"/>
<dbReference type="Proteomes" id="UP000037267">
    <property type="component" value="Unassembled WGS sequence"/>
</dbReference>
<dbReference type="AlphaFoldDB" id="A0A0L0W632"/>